<keyword evidence="6" id="KW-1185">Reference proteome</keyword>
<protein>
    <submittedName>
        <fullName evidence="5">11362_t:CDS:1</fullName>
    </submittedName>
</protein>
<organism evidence="5 6">
    <name type="scientific">Ambispora gerdemannii</name>
    <dbReference type="NCBI Taxonomy" id="144530"/>
    <lineage>
        <taxon>Eukaryota</taxon>
        <taxon>Fungi</taxon>
        <taxon>Fungi incertae sedis</taxon>
        <taxon>Mucoromycota</taxon>
        <taxon>Glomeromycotina</taxon>
        <taxon>Glomeromycetes</taxon>
        <taxon>Archaeosporales</taxon>
        <taxon>Ambisporaceae</taxon>
        <taxon>Ambispora</taxon>
    </lineage>
</organism>
<proteinExistence type="inferred from homology"/>
<dbReference type="PANTHER" id="PTHR47966">
    <property type="entry name" value="BETA-SITE APP-CLEAVING ENZYME, ISOFORM A-RELATED"/>
    <property type="match status" value="1"/>
</dbReference>
<dbReference type="SUPFAM" id="SSF50630">
    <property type="entry name" value="Acid proteases"/>
    <property type="match status" value="1"/>
</dbReference>
<accession>A0A9N9AC39</accession>
<dbReference type="GO" id="GO:0004190">
    <property type="term" value="F:aspartic-type endopeptidase activity"/>
    <property type="evidence" value="ECO:0007669"/>
    <property type="project" value="UniProtKB-KW"/>
</dbReference>
<evidence type="ECO:0000256" key="1">
    <source>
        <dbReference type="ARBA" id="ARBA00007447"/>
    </source>
</evidence>
<dbReference type="InterPro" id="IPR034164">
    <property type="entry name" value="Pepsin-like_dom"/>
</dbReference>
<sequence length="189" mass="20515">MSPHGMSPRDQVINGADVAYYGPITIDTQTFNVHFDTSFSDLWVPGEAQGITGSSDFTIAGLKVTGQKFGVVDTLNDPSMFNSSFDGMMGMAYDKLSFNGQTTPMILLKNQGLIDLAIFAFKLGRDADKTTSELIIGGTNLSLFTGPRQPVNVKSGLGFQNRTANIDTGTAFIYVPPPDAKKIYTYSWF</sequence>
<comment type="similarity">
    <text evidence="1 3">Belongs to the peptidase A1 family.</text>
</comment>
<dbReference type="EMBL" id="CAJVPL010000711">
    <property type="protein sequence ID" value="CAG8523376.1"/>
    <property type="molecule type" value="Genomic_DNA"/>
</dbReference>
<dbReference type="PRINTS" id="PR00792">
    <property type="entry name" value="PEPSIN"/>
</dbReference>
<evidence type="ECO:0000313" key="5">
    <source>
        <dbReference type="EMBL" id="CAG8523376.1"/>
    </source>
</evidence>
<dbReference type="InterPro" id="IPR001461">
    <property type="entry name" value="Aspartic_peptidase_A1"/>
</dbReference>
<dbReference type="PROSITE" id="PS00141">
    <property type="entry name" value="ASP_PROTEASE"/>
    <property type="match status" value="1"/>
</dbReference>
<evidence type="ECO:0000256" key="2">
    <source>
        <dbReference type="ARBA" id="ARBA00022750"/>
    </source>
</evidence>
<evidence type="ECO:0000256" key="3">
    <source>
        <dbReference type="RuleBase" id="RU000454"/>
    </source>
</evidence>
<keyword evidence="2 3" id="KW-0064">Aspartyl protease</keyword>
<dbReference type="GO" id="GO:0006508">
    <property type="term" value="P:proteolysis"/>
    <property type="evidence" value="ECO:0007669"/>
    <property type="project" value="UniProtKB-KW"/>
</dbReference>
<dbReference type="Gene3D" id="2.40.70.10">
    <property type="entry name" value="Acid Proteases"/>
    <property type="match status" value="2"/>
</dbReference>
<dbReference type="InterPro" id="IPR021109">
    <property type="entry name" value="Peptidase_aspartic_dom_sf"/>
</dbReference>
<dbReference type="AlphaFoldDB" id="A0A9N9AC39"/>
<comment type="caution">
    <text evidence="5">The sequence shown here is derived from an EMBL/GenBank/DDBJ whole genome shotgun (WGS) entry which is preliminary data.</text>
</comment>
<gene>
    <name evidence="5" type="ORF">AGERDE_LOCUS5353</name>
</gene>
<dbReference type="InterPro" id="IPR001969">
    <property type="entry name" value="Aspartic_peptidase_AS"/>
</dbReference>
<dbReference type="InterPro" id="IPR033121">
    <property type="entry name" value="PEPTIDASE_A1"/>
</dbReference>
<dbReference type="Proteomes" id="UP000789831">
    <property type="component" value="Unassembled WGS sequence"/>
</dbReference>
<keyword evidence="3" id="KW-0645">Protease</keyword>
<dbReference type="Pfam" id="PF00026">
    <property type="entry name" value="Asp"/>
    <property type="match status" value="1"/>
</dbReference>
<dbReference type="PANTHER" id="PTHR47966:SF75">
    <property type="entry name" value="ENDOPEPTIDASE (CTSD), PUTATIVE (AFU_ORTHOLOGUE AFUA_4G07040)-RELATED"/>
    <property type="match status" value="1"/>
</dbReference>
<reference evidence="5" key="1">
    <citation type="submission" date="2021-06" db="EMBL/GenBank/DDBJ databases">
        <authorList>
            <person name="Kallberg Y."/>
            <person name="Tangrot J."/>
            <person name="Rosling A."/>
        </authorList>
    </citation>
    <scope>NUCLEOTIDE SEQUENCE</scope>
    <source>
        <strain evidence="5">MT106</strain>
    </source>
</reference>
<dbReference type="CDD" id="cd05471">
    <property type="entry name" value="pepsin_like"/>
    <property type="match status" value="1"/>
</dbReference>
<dbReference type="PROSITE" id="PS51767">
    <property type="entry name" value="PEPTIDASE_A1"/>
    <property type="match status" value="1"/>
</dbReference>
<evidence type="ECO:0000313" key="6">
    <source>
        <dbReference type="Proteomes" id="UP000789831"/>
    </source>
</evidence>
<feature type="domain" description="Peptidase A1" evidence="4">
    <location>
        <begin position="1"/>
        <end position="189"/>
    </location>
</feature>
<keyword evidence="3" id="KW-0378">Hydrolase</keyword>
<evidence type="ECO:0000259" key="4">
    <source>
        <dbReference type="PROSITE" id="PS51767"/>
    </source>
</evidence>
<name>A0A9N9AC39_9GLOM</name>
<dbReference type="OrthoDB" id="15189at2759"/>